<dbReference type="PANTHER" id="PTHR42718">
    <property type="entry name" value="MAJOR FACILITATOR SUPERFAMILY MULTIDRUG TRANSPORTER MFSC"/>
    <property type="match status" value="1"/>
</dbReference>
<dbReference type="SUPFAM" id="SSF103473">
    <property type="entry name" value="MFS general substrate transporter"/>
    <property type="match status" value="1"/>
</dbReference>
<feature type="transmembrane region" description="Helical" evidence="8">
    <location>
        <begin position="270"/>
        <end position="295"/>
    </location>
</feature>
<feature type="transmembrane region" description="Helical" evidence="8">
    <location>
        <begin position="141"/>
        <end position="161"/>
    </location>
</feature>
<dbReference type="PANTHER" id="PTHR42718:SF9">
    <property type="entry name" value="MAJOR FACILITATOR SUPERFAMILY MULTIDRUG TRANSPORTER MFSC"/>
    <property type="match status" value="1"/>
</dbReference>
<feature type="transmembrane region" description="Helical" evidence="8">
    <location>
        <begin position="335"/>
        <end position="356"/>
    </location>
</feature>
<feature type="transmembrane region" description="Helical" evidence="8">
    <location>
        <begin position="106"/>
        <end position="129"/>
    </location>
</feature>
<feature type="transmembrane region" description="Helical" evidence="8">
    <location>
        <begin position="368"/>
        <end position="391"/>
    </location>
</feature>
<name>D8K892_NITWC</name>
<keyword evidence="6 8" id="KW-1133">Transmembrane helix</keyword>
<evidence type="ECO:0000256" key="3">
    <source>
        <dbReference type="ARBA" id="ARBA00022448"/>
    </source>
</evidence>
<dbReference type="STRING" id="105559.Nwat_0108"/>
<dbReference type="EMBL" id="CP002086">
    <property type="protein sequence ID" value="ADJ27087.1"/>
    <property type="molecule type" value="Genomic_DNA"/>
</dbReference>
<dbReference type="CDD" id="cd17503">
    <property type="entry name" value="MFS_LmrB_MDR_like"/>
    <property type="match status" value="1"/>
</dbReference>
<dbReference type="Gene3D" id="1.20.1720.10">
    <property type="entry name" value="Multidrug resistance protein D"/>
    <property type="match status" value="1"/>
</dbReference>
<evidence type="ECO:0000256" key="2">
    <source>
        <dbReference type="ARBA" id="ARBA00008537"/>
    </source>
</evidence>
<feature type="domain" description="Major facilitator superfamily (MFS) profile" evidence="9">
    <location>
        <begin position="15"/>
        <end position="502"/>
    </location>
</feature>
<dbReference type="PROSITE" id="PS50850">
    <property type="entry name" value="MFS"/>
    <property type="match status" value="1"/>
</dbReference>
<dbReference type="NCBIfam" id="TIGR00711">
    <property type="entry name" value="efflux_EmrB"/>
    <property type="match status" value="1"/>
</dbReference>
<feature type="transmembrane region" description="Helical" evidence="8">
    <location>
        <begin position="52"/>
        <end position="72"/>
    </location>
</feature>
<dbReference type="GO" id="GO:0005886">
    <property type="term" value="C:plasma membrane"/>
    <property type="evidence" value="ECO:0007669"/>
    <property type="project" value="UniProtKB-SubCell"/>
</dbReference>
<reference evidence="10 11" key="1">
    <citation type="submission" date="2010-06" db="EMBL/GenBank/DDBJ databases">
        <title>Complete sequence of chromosome of Nitrosococcus watsoni C-113.</title>
        <authorList>
            <consortium name="US DOE Joint Genome Institute"/>
            <person name="Lucas S."/>
            <person name="Copeland A."/>
            <person name="Lapidus A."/>
            <person name="Cheng J.-F."/>
            <person name="Bruce D."/>
            <person name="Goodwin L."/>
            <person name="Pitluck S."/>
            <person name="Malfatti S.A."/>
            <person name="Chain P.S.G."/>
            <person name="Land M."/>
            <person name="Hauser L."/>
            <person name="Kyrpides N."/>
            <person name="Ivanova N."/>
            <person name="Cambell M.A."/>
            <person name="Heidelberg J.F."/>
            <person name="Klotz M.G."/>
            <person name="Woyke T."/>
        </authorList>
    </citation>
    <scope>NUCLEOTIDE SEQUENCE [LARGE SCALE GENOMIC DNA]</scope>
    <source>
        <strain evidence="10 11">C-113</strain>
    </source>
</reference>
<comment type="similarity">
    <text evidence="2">Belongs to the major facilitator superfamily. EmrB family.</text>
</comment>
<dbReference type="KEGG" id="nwa:Nwat_0108"/>
<comment type="subcellular location">
    <subcellularLocation>
        <location evidence="1">Cell membrane</location>
        <topology evidence="1">Multi-pass membrane protein</topology>
    </subcellularLocation>
</comment>
<dbReference type="InterPro" id="IPR020846">
    <property type="entry name" value="MFS_dom"/>
</dbReference>
<keyword evidence="3" id="KW-0813">Transport</keyword>
<feature type="transmembrane region" description="Helical" evidence="8">
    <location>
        <begin position="232"/>
        <end position="250"/>
    </location>
</feature>
<evidence type="ECO:0000259" key="9">
    <source>
        <dbReference type="PROSITE" id="PS50850"/>
    </source>
</evidence>
<evidence type="ECO:0000256" key="6">
    <source>
        <dbReference type="ARBA" id="ARBA00022989"/>
    </source>
</evidence>
<feature type="transmembrane region" description="Helical" evidence="8">
    <location>
        <begin position="79"/>
        <end position="100"/>
    </location>
</feature>
<dbReference type="InterPro" id="IPR036259">
    <property type="entry name" value="MFS_trans_sf"/>
</dbReference>
<dbReference type="Gene3D" id="1.20.1250.20">
    <property type="entry name" value="MFS general substrate transporter like domains"/>
    <property type="match status" value="1"/>
</dbReference>
<dbReference type="Proteomes" id="UP000000393">
    <property type="component" value="Chromosome"/>
</dbReference>
<keyword evidence="4" id="KW-1003">Cell membrane</keyword>
<dbReference type="Pfam" id="PF07690">
    <property type="entry name" value="MFS_1"/>
    <property type="match status" value="1"/>
</dbReference>
<keyword evidence="11" id="KW-1185">Reference proteome</keyword>
<dbReference type="GO" id="GO:0022857">
    <property type="term" value="F:transmembrane transporter activity"/>
    <property type="evidence" value="ECO:0007669"/>
    <property type="project" value="InterPro"/>
</dbReference>
<keyword evidence="5 8" id="KW-0812">Transmembrane</keyword>
<keyword evidence="7 8" id="KW-0472">Membrane</keyword>
<evidence type="ECO:0000256" key="8">
    <source>
        <dbReference type="SAM" id="Phobius"/>
    </source>
</evidence>
<proteinExistence type="inferred from homology"/>
<evidence type="ECO:0000256" key="7">
    <source>
        <dbReference type="ARBA" id="ARBA00023136"/>
    </source>
</evidence>
<evidence type="ECO:0000313" key="11">
    <source>
        <dbReference type="Proteomes" id="UP000000393"/>
    </source>
</evidence>
<protein>
    <submittedName>
        <fullName evidence="10">Drug resistance transporter, EmrB/QacA subfamily</fullName>
    </submittedName>
</protein>
<dbReference type="InterPro" id="IPR004638">
    <property type="entry name" value="EmrB-like"/>
</dbReference>
<evidence type="ECO:0000256" key="4">
    <source>
        <dbReference type="ARBA" id="ARBA00022475"/>
    </source>
</evidence>
<dbReference type="OrthoDB" id="9812221at2"/>
<feature type="transmembrane region" description="Helical" evidence="8">
    <location>
        <begin position="167"/>
        <end position="189"/>
    </location>
</feature>
<dbReference type="AlphaFoldDB" id="D8K892"/>
<gene>
    <name evidence="10" type="ordered locus">Nwat_0108</name>
</gene>
<feature type="transmembrane region" description="Helical" evidence="8">
    <location>
        <begin position="201"/>
        <end position="220"/>
    </location>
</feature>
<dbReference type="PRINTS" id="PR01036">
    <property type="entry name" value="TCRTETB"/>
</dbReference>
<feature type="transmembrane region" description="Helical" evidence="8">
    <location>
        <begin position="12"/>
        <end position="32"/>
    </location>
</feature>
<evidence type="ECO:0000256" key="1">
    <source>
        <dbReference type="ARBA" id="ARBA00004651"/>
    </source>
</evidence>
<feature type="transmembrane region" description="Helical" evidence="8">
    <location>
        <begin position="479"/>
        <end position="496"/>
    </location>
</feature>
<evidence type="ECO:0000313" key="10">
    <source>
        <dbReference type="EMBL" id="ADJ27087.1"/>
    </source>
</evidence>
<dbReference type="RefSeq" id="WP_013219199.1">
    <property type="nucleotide sequence ID" value="NC_014315.1"/>
</dbReference>
<dbReference type="InterPro" id="IPR011701">
    <property type="entry name" value="MFS"/>
</dbReference>
<organism evidence="10 11">
    <name type="scientific">Nitrosococcus watsoni (strain C-113)</name>
    <dbReference type="NCBI Taxonomy" id="105559"/>
    <lineage>
        <taxon>Bacteria</taxon>
        <taxon>Pseudomonadati</taxon>
        <taxon>Pseudomonadota</taxon>
        <taxon>Gammaproteobacteria</taxon>
        <taxon>Chromatiales</taxon>
        <taxon>Chromatiaceae</taxon>
        <taxon>Nitrosococcus</taxon>
    </lineage>
</organism>
<dbReference type="HOGENOM" id="CLU_000960_28_0_6"/>
<evidence type="ECO:0000256" key="5">
    <source>
        <dbReference type="ARBA" id="ARBA00022692"/>
    </source>
</evidence>
<feature type="transmembrane region" description="Helical" evidence="8">
    <location>
        <begin position="301"/>
        <end position="323"/>
    </location>
</feature>
<sequence>MAEFKPLRGTKLVFVTIALALAVFMNVLDVSIANVSIPTIAGHLAVSSTQGVWIITSFAVSSAVTVPISGWLAKRYGEVRLFAVCTFLFTVFSFLCGASSGFGMLLIMRALQGAVAGPMIPISQSLLLGNYPPEKHGLANGIWGMTATVGPAAGPVLGGWITDHISWSWIFYINVPIGIVAAAAIWILLKERETEIEKLPIDTIGLSLLILGVGSLQIMLDQGNDHAWFQSNYIIVLGIVAIVALGYWIIWEWTDEKPIVDLKLFKRRNFALACAALFFGYMAFFTAIVIFPLWLQSYQGYNATWAGFATSSLAILAIVFSPIVGRLADKIDVRILVTIGFSVFAGVSFLTAYSNTQISFGRMFLERLPWGIGIACFFIPLITLSLSGLPANRIASASGLFNFLRQIALSIGASLSVTLWDRRSDLHDHHLTAAVSNYNDATLHWLAQLQQLGMSHLEAAKSLEKIISKQAFMMGANDIFWLSGWIFLALIIPIWFSRPEQGGQDSGE</sequence>
<dbReference type="eggNOG" id="COG2814">
    <property type="taxonomic scope" value="Bacteria"/>
</dbReference>
<accession>D8K892</accession>